<protein>
    <recommendedName>
        <fullName evidence="3">DUF4442 domain-containing protein</fullName>
    </recommendedName>
</protein>
<proteinExistence type="predicted"/>
<dbReference type="Gene3D" id="3.10.129.10">
    <property type="entry name" value="Hotdog Thioesterase"/>
    <property type="match status" value="1"/>
</dbReference>
<name>A0A9E7C2V5_9ACTN</name>
<dbReference type="EMBL" id="CP087164">
    <property type="protein sequence ID" value="UGS38881.1"/>
    <property type="molecule type" value="Genomic_DNA"/>
</dbReference>
<evidence type="ECO:0000313" key="1">
    <source>
        <dbReference type="EMBL" id="UGS38881.1"/>
    </source>
</evidence>
<organism evidence="1 2">
    <name type="scientific">Capillimicrobium parvum</name>
    <dbReference type="NCBI Taxonomy" id="2884022"/>
    <lineage>
        <taxon>Bacteria</taxon>
        <taxon>Bacillati</taxon>
        <taxon>Actinomycetota</taxon>
        <taxon>Thermoleophilia</taxon>
        <taxon>Solirubrobacterales</taxon>
        <taxon>Capillimicrobiaceae</taxon>
        <taxon>Capillimicrobium</taxon>
    </lineage>
</organism>
<dbReference type="InterPro" id="IPR027961">
    <property type="entry name" value="DUF4442"/>
</dbReference>
<dbReference type="InterPro" id="IPR029069">
    <property type="entry name" value="HotDog_dom_sf"/>
</dbReference>
<accession>A0A9E7C2V5</accession>
<sequence length="148" mass="15789">MDFEAIRGGMAQAIPFNTHVGLEIVEVAAGRGVVRLPDDQRLRNHVGSQHAGAMFAAGEAASGAAFAGAFIEEIADIEPLARGARIDYRKIARGPITATGRLKQSHDGLLARLRDEGSVRFAVEVELTNGAGDVVAEMTVDWHITKRS</sequence>
<reference evidence="1" key="1">
    <citation type="journal article" date="2022" name="Int. J. Syst. Evol. Microbiol.">
        <title>Pseudomonas aegrilactucae sp. nov. and Pseudomonas morbosilactucae sp. nov., pathogens causing bacterial rot of lettuce in Japan.</title>
        <authorList>
            <person name="Sawada H."/>
            <person name="Fujikawa T."/>
            <person name="Satou M."/>
        </authorList>
    </citation>
    <scope>NUCLEOTIDE SEQUENCE</scope>
    <source>
        <strain evidence="1">0166_1</strain>
    </source>
</reference>
<dbReference type="AlphaFoldDB" id="A0A9E7C2V5"/>
<evidence type="ECO:0008006" key="3">
    <source>
        <dbReference type="Google" id="ProtNLM"/>
    </source>
</evidence>
<dbReference type="RefSeq" id="WP_259312893.1">
    <property type="nucleotide sequence ID" value="NZ_CP087164.1"/>
</dbReference>
<dbReference type="KEGG" id="sbae:DSM104329_05312"/>
<evidence type="ECO:0000313" key="2">
    <source>
        <dbReference type="Proteomes" id="UP001162834"/>
    </source>
</evidence>
<dbReference type="Proteomes" id="UP001162834">
    <property type="component" value="Chromosome"/>
</dbReference>
<keyword evidence="2" id="KW-1185">Reference proteome</keyword>
<dbReference type="Pfam" id="PF14539">
    <property type="entry name" value="DUF4442"/>
    <property type="match status" value="1"/>
</dbReference>
<gene>
    <name evidence="1" type="ORF">DSM104329_05312</name>
</gene>
<dbReference type="SUPFAM" id="SSF54637">
    <property type="entry name" value="Thioesterase/thiol ester dehydrase-isomerase"/>
    <property type="match status" value="1"/>
</dbReference>